<feature type="region of interest" description="Disordered" evidence="1">
    <location>
        <begin position="195"/>
        <end position="216"/>
    </location>
</feature>
<evidence type="ECO:0000259" key="2">
    <source>
        <dbReference type="Pfam" id="PF04194"/>
    </source>
</evidence>
<dbReference type="GO" id="GO:0005737">
    <property type="term" value="C:cytoplasm"/>
    <property type="evidence" value="ECO:0007669"/>
    <property type="project" value="InterPro"/>
</dbReference>
<keyword evidence="4" id="KW-1185">Reference proteome</keyword>
<sequence>MAPYDSDDSLDDDQNYTETDVLLGYASKQSNGESISRLGGRPQWLASQPPSYALAKCKACSSPLVQLLQLNGELPDRFPGHERRLHVFACRNKACRRKEGSVRVIRATRISTEAANKIKERREQEERDRAERERREAERKEKEKGLGEALFAVPKGGAFGGSGAQVNPFSMAGASTSAVNPFAKPVAASTNPFSVGSAAAPAADEKEKENEDNATQELPRTFAETLSLNNTQAKSASPPSPPEPWPADAELPSPYPVSYLDEAEYETLDPLDAMPAQKISTSSMEFEEEATGSSSGGGKEDKNVFESSIDSTFQKFADRLAQNPDQAIRYEFGGAPLLYSKTDVVGKKLHDVPASGVGKVLPRCGKCGSERVFEVQMTPQAIVELESGDDEVGVLEGMDWGTLIVAVCARDCTPRDATEGESGYVEEWVGVQWEELTAKR</sequence>
<dbReference type="PANTHER" id="PTHR47524:SF1">
    <property type="entry name" value="20S RRNA ACCUMULATION PROTEIN 4"/>
    <property type="match status" value="1"/>
</dbReference>
<dbReference type="STRING" id="2025994.A0A2T3AAH2"/>
<feature type="region of interest" description="Disordered" evidence="1">
    <location>
        <begin position="230"/>
        <end position="255"/>
    </location>
</feature>
<proteinExistence type="predicted"/>
<organism evidence="3 4">
    <name type="scientific">Coniella lustricola</name>
    <dbReference type="NCBI Taxonomy" id="2025994"/>
    <lineage>
        <taxon>Eukaryota</taxon>
        <taxon>Fungi</taxon>
        <taxon>Dikarya</taxon>
        <taxon>Ascomycota</taxon>
        <taxon>Pezizomycotina</taxon>
        <taxon>Sordariomycetes</taxon>
        <taxon>Sordariomycetidae</taxon>
        <taxon>Diaporthales</taxon>
        <taxon>Schizoparmaceae</taxon>
        <taxon>Coniella</taxon>
    </lineage>
</organism>
<gene>
    <name evidence="3" type="ORF">BD289DRAFT_431803</name>
</gene>
<evidence type="ECO:0000313" key="3">
    <source>
        <dbReference type="EMBL" id="PSR88706.1"/>
    </source>
</evidence>
<evidence type="ECO:0000256" key="1">
    <source>
        <dbReference type="SAM" id="MobiDB-lite"/>
    </source>
</evidence>
<dbReference type="OrthoDB" id="443682at2759"/>
<dbReference type="EMBL" id="KZ678425">
    <property type="protein sequence ID" value="PSR88706.1"/>
    <property type="molecule type" value="Genomic_DNA"/>
</dbReference>
<accession>A0A2T3AAH2</accession>
<dbReference type="InterPro" id="IPR007320">
    <property type="entry name" value="PDCD2_C"/>
</dbReference>
<feature type="region of interest" description="Disordered" evidence="1">
    <location>
        <begin position="116"/>
        <end position="145"/>
    </location>
</feature>
<dbReference type="PANTHER" id="PTHR47524">
    <property type="entry name" value="20S RRNA ACCUMULATION PROTEIN 4"/>
    <property type="match status" value="1"/>
</dbReference>
<evidence type="ECO:0000313" key="4">
    <source>
        <dbReference type="Proteomes" id="UP000241462"/>
    </source>
</evidence>
<reference evidence="3 4" key="1">
    <citation type="journal article" date="2018" name="Mycol. Prog.">
        <title>Coniella lustricola, a new species from submerged detritus.</title>
        <authorList>
            <person name="Raudabaugh D.B."/>
            <person name="Iturriaga T."/>
            <person name="Carver A."/>
            <person name="Mondo S."/>
            <person name="Pangilinan J."/>
            <person name="Lipzen A."/>
            <person name="He G."/>
            <person name="Amirebrahimi M."/>
            <person name="Grigoriev I.V."/>
            <person name="Miller A.N."/>
        </authorList>
    </citation>
    <scope>NUCLEOTIDE SEQUENCE [LARGE SCALE GENOMIC DNA]</scope>
    <source>
        <strain evidence="3 4">B22-T-1</strain>
    </source>
</reference>
<name>A0A2T3AAH2_9PEZI</name>
<dbReference type="Proteomes" id="UP000241462">
    <property type="component" value="Unassembled WGS sequence"/>
</dbReference>
<dbReference type="FunCoup" id="A0A2T3AAH2">
    <property type="interactions" value="337"/>
</dbReference>
<protein>
    <submittedName>
        <fullName evidence="3">Programmed cell death protein 2</fullName>
    </submittedName>
</protein>
<feature type="region of interest" description="Disordered" evidence="1">
    <location>
        <begin position="282"/>
        <end position="304"/>
    </location>
</feature>
<dbReference type="AlphaFoldDB" id="A0A2T3AAH2"/>
<feature type="domain" description="Programmed cell death protein 2 C-terminal" evidence="2">
    <location>
        <begin position="310"/>
        <end position="433"/>
    </location>
</feature>
<dbReference type="GO" id="GO:0030490">
    <property type="term" value="P:maturation of SSU-rRNA"/>
    <property type="evidence" value="ECO:0007669"/>
    <property type="project" value="TreeGrafter"/>
</dbReference>
<dbReference type="Pfam" id="PF04194">
    <property type="entry name" value="PDCD2_C"/>
    <property type="match status" value="1"/>
</dbReference>
<dbReference type="InParanoid" id="A0A2T3AAH2"/>